<accession>A0A4P6KBC3</accession>
<dbReference type="SMART" id="SM00341">
    <property type="entry name" value="HRDC"/>
    <property type="match status" value="1"/>
</dbReference>
<dbReference type="PANTHER" id="PTHR47649:SF1">
    <property type="entry name" value="RIBONUCLEASE D"/>
    <property type="match status" value="1"/>
</dbReference>
<evidence type="ECO:0000313" key="3">
    <source>
        <dbReference type="EMBL" id="QBE47517.1"/>
    </source>
</evidence>
<dbReference type="InterPro" id="IPR044876">
    <property type="entry name" value="HRDC_dom_sf"/>
</dbReference>
<organism evidence="3 4">
    <name type="scientific">Leucobacter triazinivorans</name>
    <dbReference type="NCBI Taxonomy" id="1784719"/>
    <lineage>
        <taxon>Bacteria</taxon>
        <taxon>Bacillati</taxon>
        <taxon>Actinomycetota</taxon>
        <taxon>Actinomycetes</taxon>
        <taxon>Micrococcales</taxon>
        <taxon>Microbacteriaceae</taxon>
        <taxon>Leucobacter</taxon>
    </lineage>
</organism>
<feature type="region of interest" description="Disordered" evidence="1">
    <location>
        <begin position="291"/>
        <end position="313"/>
    </location>
</feature>
<dbReference type="GO" id="GO:0008408">
    <property type="term" value="F:3'-5' exonuclease activity"/>
    <property type="evidence" value="ECO:0007669"/>
    <property type="project" value="InterPro"/>
</dbReference>
<dbReference type="SMART" id="SM00474">
    <property type="entry name" value="35EXOc"/>
    <property type="match status" value="1"/>
</dbReference>
<dbReference type="GO" id="GO:0000166">
    <property type="term" value="F:nucleotide binding"/>
    <property type="evidence" value="ECO:0007669"/>
    <property type="project" value="InterPro"/>
</dbReference>
<dbReference type="PANTHER" id="PTHR47649">
    <property type="entry name" value="RIBONUCLEASE D"/>
    <property type="match status" value="1"/>
</dbReference>
<dbReference type="Pfam" id="PF00570">
    <property type="entry name" value="HRDC"/>
    <property type="match status" value="1"/>
</dbReference>
<proteinExistence type="predicted"/>
<dbReference type="Pfam" id="PF18305">
    <property type="entry name" value="DNA_pol_A_exoN"/>
    <property type="match status" value="1"/>
</dbReference>
<dbReference type="InterPro" id="IPR036397">
    <property type="entry name" value="RNaseH_sf"/>
</dbReference>
<keyword evidence="4" id="KW-1185">Reference proteome</keyword>
<dbReference type="Proteomes" id="UP000289260">
    <property type="component" value="Chromosome"/>
</dbReference>
<dbReference type="Gene3D" id="3.30.420.10">
    <property type="entry name" value="Ribonuclease H-like superfamily/Ribonuclease H"/>
    <property type="match status" value="1"/>
</dbReference>
<dbReference type="GO" id="GO:0003676">
    <property type="term" value="F:nucleic acid binding"/>
    <property type="evidence" value="ECO:0007669"/>
    <property type="project" value="InterPro"/>
</dbReference>
<dbReference type="InterPro" id="IPR002121">
    <property type="entry name" value="HRDC_dom"/>
</dbReference>
<dbReference type="InterPro" id="IPR010997">
    <property type="entry name" value="HRDC-like_sf"/>
</dbReference>
<dbReference type="SUPFAM" id="SSF47819">
    <property type="entry name" value="HRDC-like"/>
    <property type="match status" value="1"/>
</dbReference>
<dbReference type="CDD" id="cd06142">
    <property type="entry name" value="RNaseD_exo"/>
    <property type="match status" value="1"/>
</dbReference>
<dbReference type="PROSITE" id="PS50967">
    <property type="entry name" value="HRDC"/>
    <property type="match status" value="1"/>
</dbReference>
<evidence type="ECO:0000313" key="4">
    <source>
        <dbReference type="Proteomes" id="UP000289260"/>
    </source>
</evidence>
<dbReference type="Gene3D" id="1.10.150.80">
    <property type="entry name" value="HRDC domain"/>
    <property type="match status" value="2"/>
</dbReference>
<evidence type="ECO:0000259" key="2">
    <source>
        <dbReference type="PROSITE" id="PS50967"/>
    </source>
</evidence>
<dbReference type="AlphaFoldDB" id="A0A4P6KBC3"/>
<sequence length="394" mass="43445">MVEQSELDTNWSLVTDDRELERAAEALASGSGPIGVDAERASGFRYGAEAYLVQMFRRGARPFLFDPTELSSFAPLAEAVGDEEWILHAASQDIPCLDALGLRPPTLFDTELAARLLGYERVGLGSIVESLLGIALEKAHSAADWSQRPLPEPWLEYAALDVALLPDLRDAVLRDLEQQGKTDFALQEFEAVRTRPEKPRPAEPWRKLSGGHALRTPRSLAIARELWLARDALARERDLAPGRLIPDASIVAAAAANPRSRNDLARLQAFRGRASRTELDRWWRAVLAGKTTDDLPGPKTREPGSIPHHRGWPQRHPEAAARLAAARAGIVAEAERRHIPVENLLTPDHLRAVTWMPPVPPTPDAIALRLKELGARDWQIGITTPIIAASFVDF</sequence>
<dbReference type="InterPro" id="IPR002562">
    <property type="entry name" value="3'-5'_exonuclease_dom"/>
</dbReference>
<feature type="domain" description="HRDC" evidence="2">
    <location>
        <begin position="216"/>
        <end position="296"/>
    </location>
</feature>
<gene>
    <name evidence="3" type="ORF">EVS81_00590</name>
</gene>
<dbReference type="KEGG" id="ltr:EVS81_00590"/>
<dbReference type="GO" id="GO:0006139">
    <property type="term" value="P:nucleobase-containing compound metabolic process"/>
    <property type="evidence" value="ECO:0007669"/>
    <property type="project" value="InterPro"/>
</dbReference>
<dbReference type="Pfam" id="PF01612">
    <property type="entry name" value="DNA_pol_A_exo1"/>
    <property type="match status" value="1"/>
</dbReference>
<dbReference type="EMBL" id="CP035806">
    <property type="protein sequence ID" value="QBE47517.1"/>
    <property type="molecule type" value="Genomic_DNA"/>
</dbReference>
<dbReference type="SUPFAM" id="SSF53098">
    <property type="entry name" value="Ribonuclease H-like"/>
    <property type="match status" value="1"/>
</dbReference>
<protein>
    <submittedName>
        <fullName evidence="3">Ribonuclease D</fullName>
    </submittedName>
</protein>
<dbReference type="InterPro" id="IPR012337">
    <property type="entry name" value="RNaseH-like_sf"/>
</dbReference>
<evidence type="ECO:0000256" key="1">
    <source>
        <dbReference type="SAM" id="MobiDB-lite"/>
    </source>
</evidence>
<dbReference type="InterPro" id="IPR051086">
    <property type="entry name" value="RNase_D-like"/>
</dbReference>
<reference evidence="3 4" key="1">
    <citation type="submission" date="2019-02" db="EMBL/GenBank/DDBJ databases">
        <authorList>
            <person name="Sun L."/>
            <person name="Pan D."/>
            <person name="Wu X."/>
        </authorList>
    </citation>
    <scope>NUCLEOTIDE SEQUENCE [LARGE SCALE GENOMIC DNA]</scope>
    <source>
        <strain evidence="3 4">JW-1</strain>
    </source>
</reference>
<name>A0A4P6KBC3_9MICO</name>
<dbReference type="OrthoDB" id="144122at2"/>
<dbReference type="InterPro" id="IPR041605">
    <property type="entry name" value="Exo_C"/>
</dbReference>
<dbReference type="RefSeq" id="WP_130108675.1">
    <property type="nucleotide sequence ID" value="NZ_CP035806.1"/>
</dbReference>